<dbReference type="EMBL" id="MFRC01000018">
    <property type="protein sequence ID" value="OGH89899.1"/>
    <property type="molecule type" value="Genomic_DNA"/>
</dbReference>
<dbReference type="CDD" id="cd03221">
    <property type="entry name" value="ABCF_EF-3"/>
    <property type="match status" value="2"/>
</dbReference>
<evidence type="ECO:0000256" key="2">
    <source>
        <dbReference type="ARBA" id="ARBA00022840"/>
    </source>
</evidence>
<feature type="coiled-coil region" evidence="3">
    <location>
        <begin position="521"/>
        <end position="548"/>
    </location>
</feature>
<dbReference type="PROSITE" id="PS00211">
    <property type="entry name" value="ABC_TRANSPORTER_1"/>
    <property type="match status" value="1"/>
</dbReference>
<feature type="domain" description="ABC transporter" evidence="4">
    <location>
        <begin position="5"/>
        <end position="216"/>
    </location>
</feature>
<dbReference type="Proteomes" id="UP000178490">
    <property type="component" value="Unassembled WGS sequence"/>
</dbReference>
<dbReference type="GO" id="GO:0005524">
    <property type="term" value="F:ATP binding"/>
    <property type="evidence" value="ECO:0007669"/>
    <property type="project" value="UniProtKB-KW"/>
</dbReference>
<dbReference type="SUPFAM" id="SSF52540">
    <property type="entry name" value="P-loop containing nucleoside triphosphate hydrolases"/>
    <property type="match status" value="2"/>
</dbReference>
<evidence type="ECO:0000256" key="3">
    <source>
        <dbReference type="SAM" id="Coils"/>
    </source>
</evidence>
<keyword evidence="3" id="KW-0175">Coiled coil</keyword>
<dbReference type="SMART" id="SM00382">
    <property type="entry name" value="AAA"/>
    <property type="match status" value="2"/>
</dbReference>
<proteinExistence type="predicted"/>
<dbReference type="InterPro" id="IPR017871">
    <property type="entry name" value="ABC_transporter-like_CS"/>
</dbReference>
<dbReference type="Pfam" id="PF00005">
    <property type="entry name" value="ABC_tran"/>
    <property type="match status" value="2"/>
</dbReference>
<accession>A0A1F6P156</accession>
<dbReference type="InterPro" id="IPR003593">
    <property type="entry name" value="AAA+_ATPase"/>
</dbReference>
<dbReference type="AlphaFoldDB" id="A0A1F6P156"/>
<comment type="caution">
    <text evidence="5">The sequence shown here is derived from an EMBL/GenBank/DDBJ whole genome shotgun (WGS) entry which is preliminary data.</text>
</comment>
<feature type="domain" description="ABC transporter" evidence="4">
    <location>
        <begin position="283"/>
        <end position="498"/>
    </location>
</feature>
<evidence type="ECO:0000313" key="5">
    <source>
        <dbReference type="EMBL" id="OGH89899.1"/>
    </source>
</evidence>
<dbReference type="Pfam" id="PF12848">
    <property type="entry name" value="ABC_tran_Xtn"/>
    <property type="match status" value="1"/>
</dbReference>
<evidence type="ECO:0000313" key="6">
    <source>
        <dbReference type="Proteomes" id="UP000178490"/>
    </source>
</evidence>
<keyword evidence="2" id="KW-0067">ATP-binding</keyword>
<dbReference type="InterPro" id="IPR051309">
    <property type="entry name" value="ABCF_ATPase"/>
</dbReference>
<keyword evidence="1" id="KW-0547">Nucleotide-binding</keyword>
<organism evidence="5 6">
    <name type="scientific">Candidatus Magasanikbacteria bacterium RIFOXYD2_FULL_36_9</name>
    <dbReference type="NCBI Taxonomy" id="1798707"/>
    <lineage>
        <taxon>Bacteria</taxon>
        <taxon>Candidatus Magasanikiibacteriota</taxon>
    </lineage>
</organism>
<dbReference type="Gene3D" id="3.40.50.300">
    <property type="entry name" value="P-loop containing nucleotide triphosphate hydrolases"/>
    <property type="match status" value="2"/>
</dbReference>
<protein>
    <recommendedName>
        <fullName evidence="4">ABC transporter domain-containing protein</fullName>
    </recommendedName>
</protein>
<dbReference type="PANTHER" id="PTHR42855">
    <property type="entry name" value="ABC TRANSPORTER ATP-BINDING SUBUNIT"/>
    <property type="match status" value="1"/>
</dbReference>
<dbReference type="PANTHER" id="PTHR42855:SF2">
    <property type="entry name" value="DRUG RESISTANCE ABC TRANSPORTER,ATP-BINDING PROTEIN"/>
    <property type="match status" value="1"/>
</dbReference>
<evidence type="ECO:0000256" key="1">
    <source>
        <dbReference type="ARBA" id="ARBA00022741"/>
    </source>
</evidence>
<dbReference type="GO" id="GO:0016887">
    <property type="term" value="F:ATP hydrolysis activity"/>
    <property type="evidence" value="ECO:0007669"/>
    <property type="project" value="InterPro"/>
</dbReference>
<reference evidence="5 6" key="1">
    <citation type="journal article" date="2016" name="Nat. Commun.">
        <title>Thousands of microbial genomes shed light on interconnected biogeochemical processes in an aquifer system.</title>
        <authorList>
            <person name="Anantharaman K."/>
            <person name="Brown C.T."/>
            <person name="Hug L.A."/>
            <person name="Sharon I."/>
            <person name="Castelle C.J."/>
            <person name="Probst A.J."/>
            <person name="Thomas B.C."/>
            <person name="Singh A."/>
            <person name="Wilkins M.J."/>
            <person name="Karaoz U."/>
            <person name="Brodie E.L."/>
            <person name="Williams K.H."/>
            <person name="Hubbard S.S."/>
            <person name="Banfield J.F."/>
        </authorList>
    </citation>
    <scope>NUCLEOTIDE SEQUENCE [LARGE SCALE GENOMIC DNA]</scope>
</reference>
<gene>
    <name evidence="5" type="ORF">A2537_01385</name>
</gene>
<dbReference type="InterPro" id="IPR032781">
    <property type="entry name" value="ABC_tran_Xtn"/>
</dbReference>
<evidence type="ECO:0000259" key="4">
    <source>
        <dbReference type="PROSITE" id="PS50893"/>
    </source>
</evidence>
<dbReference type="PROSITE" id="PS50893">
    <property type="entry name" value="ABC_TRANSPORTER_2"/>
    <property type="match status" value="2"/>
</dbReference>
<name>A0A1F6P156_9BACT</name>
<dbReference type="InterPro" id="IPR003439">
    <property type="entry name" value="ABC_transporter-like_ATP-bd"/>
</dbReference>
<dbReference type="InterPro" id="IPR027417">
    <property type="entry name" value="P-loop_NTPase"/>
</dbReference>
<sequence length="590" mass="67937">MATLLTIEKLNKSYHQQALFKDADLAIHTKQKIGVIGRNGAGKSTLFRMIVGQETQDTGIIAIQPITRLGYLEQHELIDPDETVLEFLERTTQKETWQCSKVAGKFEIKNELLTTKLSTLSGGYQMRIRLSSMLLKEPNLFLLDEPTNYLDVHTQLLLEKFLRDYSESFLIISHDREFLKRTCEQTLEIEHGDLTLFPRPIDEYLAYKEERLAFAKLYNKKIEREQRHLQDFVDKFRYKASKASQAQSKLKAIEKLQKLDIQSPLTTVRIKIPNIETKKGLLFRCEKLAIGYPNKTIAENITLDIDRGEHVAILGDNGQGKTTFLKTLANELSPIGGKFKWAVDSTFAYYAQHVPNALDPEQKVWSHLRTNAPSDINDEEILKMAGNFLFKDGDLEKDISVLSGGEKARLCLASILLSKSKVLLLDEPTNHLDFETVEALGLALEEFNGTVLFISHNRTFVNSIATMIVEVKNGEVRRYPGTYEEYVYNLEQSIGPQQTEEIIKIKPAKTDDEKKQRYEDIKTEKKKLKKIEDDIFDLEKEKMRLMRKQAKDPQAFSLDDYRHLGDLDKETKAKEDEWLKIQEDIQNLEK</sequence>